<protein>
    <recommendedName>
        <fullName evidence="3">WavQ</fullName>
    </recommendedName>
</protein>
<reference evidence="1 2" key="1">
    <citation type="submission" date="2019-03" db="EMBL/GenBank/DDBJ databases">
        <title>Genome sequence of Sphingomonas sp. 17J27-24.</title>
        <authorList>
            <person name="Kim M."/>
            <person name="Maeng S."/>
            <person name="Sathiyaraj S."/>
        </authorList>
    </citation>
    <scope>NUCLEOTIDE SEQUENCE [LARGE SCALE GENOMIC DNA]</scope>
    <source>
        <strain evidence="1 2">17J27-24</strain>
    </source>
</reference>
<dbReference type="Proteomes" id="UP000298213">
    <property type="component" value="Unassembled WGS sequence"/>
</dbReference>
<evidence type="ECO:0000313" key="1">
    <source>
        <dbReference type="EMBL" id="TFI59894.1"/>
    </source>
</evidence>
<sequence>MRKPEFIIFAPSFDENVGGRIVLHTLCARLNELGYPAALWPMSKPPTRRCWQWPTLRRHLGYLARRDEKHFSTGPFPRRIARYRDLAGATVVYPEMVAGNPLGSARVARWFLHRPGFHTGGRVDYGPGEIYFFYEPGFNDPAINPHPDHHLQLTYLNPAYRQTNFGPREGTCYVVRKGALRPSLKIDRHPSDAVCVDEMSHEERAAVFNKCTALYSYDMYTFYSTYAALCGCVPIVVPDEEVTAQQWVPDPERRYGLAYGEDQVGWAIRTRPDLLERIRRTRELEDDYVHDFVAKCRRHFGSADA</sequence>
<evidence type="ECO:0000313" key="2">
    <source>
        <dbReference type="Proteomes" id="UP000298213"/>
    </source>
</evidence>
<gene>
    <name evidence="1" type="ORF">E2493_01185</name>
</gene>
<dbReference type="EMBL" id="SPDV01000002">
    <property type="protein sequence ID" value="TFI59894.1"/>
    <property type="molecule type" value="Genomic_DNA"/>
</dbReference>
<dbReference type="AlphaFoldDB" id="A0A4Y8ZVF6"/>
<name>A0A4Y8ZVF6_9SPHN</name>
<comment type="caution">
    <text evidence="1">The sequence shown here is derived from an EMBL/GenBank/DDBJ whole genome shotgun (WGS) entry which is preliminary data.</text>
</comment>
<evidence type="ECO:0008006" key="3">
    <source>
        <dbReference type="Google" id="ProtNLM"/>
    </source>
</evidence>
<dbReference type="RefSeq" id="WP_135082901.1">
    <property type="nucleotide sequence ID" value="NZ_SPDV01000002.1"/>
</dbReference>
<organism evidence="1 2">
    <name type="scientific">Sphingomonas parva</name>
    <dbReference type="NCBI Taxonomy" id="2555898"/>
    <lineage>
        <taxon>Bacteria</taxon>
        <taxon>Pseudomonadati</taxon>
        <taxon>Pseudomonadota</taxon>
        <taxon>Alphaproteobacteria</taxon>
        <taxon>Sphingomonadales</taxon>
        <taxon>Sphingomonadaceae</taxon>
        <taxon>Sphingomonas</taxon>
    </lineage>
</organism>
<accession>A0A4Y8ZVF6</accession>
<keyword evidence="2" id="KW-1185">Reference proteome</keyword>
<dbReference type="OrthoDB" id="9179784at2"/>
<proteinExistence type="predicted"/>